<dbReference type="PANTHER" id="PTHR35046">
    <property type="entry name" value="ZINC KNUCKLE (CCHC-TYPE) FAMILY PROTEIN"/>
    <property type="match status" value="1"/>
</dbReference>
<gene>
    <name evidence="3" type="ORF">Tci_060739</name>
</gene>
<name>A0A6L2NQT7_TANCI</name>
<feature type="domain" description="Reverse transcriptase" evidence="1">
    <location>
        <begin position="139"/>
        <end position="227"/>
    </location>
</feature>
<comment type="caution">
    <text evidence="3">The sequence shown here is derived from an EMBL/GenBank/DDBJ whole genome shotgun (WGS) entry which is preliminary data.</text>
</comment>
<dbReference type="AlphaFoldDB" id="A0A6L2NQT7"/>
<feature type="domain" description="Tf2-1-like SH3-like" evidence="2">
    <location>
        <begin position="249"/>
        <end position="293"/>
    </location>
</feature>
<dbReference type="Gene3D" id="3.30.70.270">
    <property type="match status" value="1"/>
</dbReference>
<sequence length="323" mass="36465">EILVSRHVLNVVPSDHGDDTTWLRNNIFITQCTSKGKVCMVIVDGGSCKNMVTHKCLVQFSIGNKYTDELWCEVIPMDACHILLGRPWLSDRRVKHDGFRNTYSFKKDGLSITLALLNPRDEPQQPLTKPEFAAVVPLLREFADVFPDDIPAGLPLMRDIQHCVNFVPDANHLDGAKLFSKIDLRSGYHQICMRDEDEWKTAFKTHDGLYEWMVMHFRLSNAPRVAQYNAEGSDRVEQIKLFHEEGCFAKLQPRADGPFLVIERINDIGYKIELPGHYGVSATFNVADLAPYVGDEPFDDDSGTKPDITAQVEDNLESTNEGG</sequence>
<accession>A0A6L2NQT7</accession>
<dbReference type="InterPro" id="IPR043128">
    <property type="entry name" value="Rev_trsase/Diguanyl_cyclase"/>
</dbReference>
<dbReference type="Gene3D" id="3.10.10.10">
    <property type="entry name" value="HIV Type 1 Reverse Transcriptase, subunit A, domain 1"/>
    <property type="match status" value="1"/>
</dbReference>
<dbReference type="Pfam" id="PF24626">
    <property type="entry name" value="SH3_Tf2-1"/>
    <property type="match status" value="1"/>
</dbReference>
<proteinExistence type="predicted"/>
<dbReference type="SUPFAM" id="SSF56672">
    <property type="entry name" value="DNA/RNA polymerases"/>
    <property type="match status" value="1"/>
</dbReference>
<dbReference type="PANTHER" id="PTHR35046:SF23">
    <property type="entry name" value="NUCLEOTIDYLTRANSFERASE, RIBONUCLEASE H"/>
    <property type="match status" value="1"/>
</dbReference>
<dbReference type="CDD" id="cd00303">
    <property type="entry name" value="retropepsin_like"/>
    <property type="match status" value="1"/>
</dbReference>
<reference evidence="3" key="1">
    <citation type="journal article" date="2019" name="Sci. Rep.">
        <title>Draft genome of Tanacetum cinerariifolium, the natural source of mosquito coil.</title>
        <authorList>
            <person name="Yamashiro T."/>
            <person name="Shiraishi A."/>
            <person name="Satake H."/>
            <person name="Nakayama K."/>
        </authorList>
    </citation>
    <scope>NUCLEOTIDE SEQUENCE</scope>
</reference>
<dbReference type="InterPro" id="IPR043502">
    <property type="entry name" value="DNA/RNA_pol_sf"/>
</dbReference>
<evidence type="ECO:0008006" key="4">
    <source>
        <dbReference type="Google" id="ProtNLM"/>
    </source>
</evidence>
<protein>
    <recommendedName>
        <fullName evidence="4">Reverse transcriptase domain-containing protein</fullName>
    </recommendedName>
</protein>
<evidence type="ECO:0000313" key="3">
    <source>
        <dbReference type="EMBL" id="GEU88761.1"/>
    </source>
</evidence>
<evidence type="ECO:0000259" key="1">
    <source>
        <dbReference type="Pfam" id="PF00078"/>
    </source>
</evidence>
<dbReference type="EMBL" id="BKCJ010009819">
    <property type="protein sequence ID" value="GEU88761.1"/>
    <property type="molecule type" value="Genomic_DNA"/>
</dbReference>
<organism evidence="3">
    <name type="scientific">Tanacetum cinerariifolium</name>
    <name type="common">Dalmatian daisy</name>
    <name type="synonym">Chrysanthemum cinerariifolium</name>
    <dbReference type="NCBI Taxonomy" id="118510"/>
    <lineage>
        <taxon>Eukaryota</taxon>
        <taxon>Viridiplantae</taxon>
        <taxon>Streptophyta</taxon>
        <taxon>Embryophyta</taxon>
        <taxon>Tracheophyta</taxon>
        <taxon>Spermatophyta</taxon>
        <taxon>Magnoliopsida</taxon>
        <taxon>eudicotyledons</taxon>
        <taxon>Gunneridae</taxon>
        <taxon>Pentapetalae</taxon>
        <taxon>asterids</taxon>
        <taxon>campanulids</taxon>
        <taxon>Asterales</taxon>
        <taxon>Asteraceae</taxon>
        <taxon>Asteroideae</taxon>
        <taxon>Anthemideae</taxon>
        <taxon>Anthemidinae</taxon>
        <taxon>Tanacetum</taxon>
    </lineage>
</organism>
<feature type="non-terminal residue" evidence="3">
    <location>
        <position position="1"/>
    </location>
</feature>
<dbReference type="InterPro" id="IPR056924">
    <property type="entry name" value="SH3_Tf2-1"/>
</dbReference>
<dbReference type="Pfam" id="PF00078">
    <property type="entry name" value="RVT_1"/>
    <property type="match status" value="1"/>
</dbReference>
<evidence type="ECO:0000259" key="2">
    <source>
        <dbReference type="Pfam" id="PF24626"/>
    </source>
</evidence>
<dbReference type="InterPro" id="IPR000477">
    <property type="entry name" value="RT_dom"/>
</dbReference>